<proteinExistence type="predicted"/>
<protein>
    <submittedName>
        <fullName evidence="6">Tagaturonate reductase</fullName>
    </submittedName>
</protein>
<evidence type="ECO:0000313" key="6">
    <source>
        <dbReference type="EMBL" id="MDP4097346.1"/>
    </source>
</evidence>
<gene>
    <name evidence="6" type="ORF">OIN60_11255</name>
</gene>
<accession>A0ABT9FS36</accession>
<evidence type="ECO:0000259" key="5">
    <source>
        <dbReference type="Pfam" id="PF08125"/>
    </source>
</evidence>
<dbReference type="Gene3D" id="3.40.50.720">
    <property type="entry name" value="NAD(P)-binding Rossmann-like Domain"/>
    <property type="match status" value="1"/>
</dbReference>
<organism evidence="6 7">
    <name type="scientific">Paenibacillus zeirhizosphaerae</name>
    <dbReference type="NCBI Taxonomy" id="2987519"/>
    <lineage>
        <taxon>Bacteria</taxon>
        <taxon>Bacillati</taxon>
        <taxon>Bacillota</taxon>
        <taxon>Bacilli</taxon>
        <taxon>Bacillales</taxon>
        <taxon>Paenibacillaceae</taxon>
        <taxon>Paenibacillus</taxon>
    </lineage>
</organism>
<name>A0ABT9FS36_9BACL</name>
<keyword evidence="7" id="KW-1185">Reference proteome</keyword>
<dbReference type="NCBIfam" id="NF002969">
    <property type="entry name" value="PRK03643.1"/>
    <property type="match status" value="1"/>
</dbReference>
<dbReference type="PANTHER" id="PTHR30524">
    <property type="entry name" value="MANNITOL-1-PHOSPHATE 5-DEHYDROGENASE"/>
    <property type="match status" value="1"/>
</dbReference>
<dbReference type="Proteomes" id="UP001241848">
    <property type="component" value="Unassembled WGS sequence"/>
</dbReference>
<dbReference type="InterPro" id="IPR013328">
    <property type="entry name" value="6PGD_dom2"/>
</dbReference>
<evidence type="ECO:0000259" key="4">
    <source>
        <dbReference type="Pfam" id="PF01232"/>
    </source>
</evidence>
<evidence type="ECO:0000313" key="7">
    <source>
        <dbReference type="Proteomes" id="UP001241848"/>
    </source>
</evidence>
<comment type="catalytic activity">
    <reaction evidence="3">
        <text>D-mannitol 1-phosphate + NAD(+) = beta-D-fructose 6-phosphate + NADH + H(+)</text>
        <dbReference type="Rhea" id="RHEA:19661"/>
        <dbReference type="ChEBI" id="CHEBI:15378"/>
        <dbReference type="ChEBI" id="CHEBI:57540"/>
        <dbReference type="ChEBI" id="CHEBI:57634"/>
        <dbReference type="ChEBI" id="CHEBI:57945"/>
        <dbReference type="ChEBI" id="CHEBI:61381"/>
        <dbReference type="EC" id="1.1.1.17"/>
    </reaction>
</comment>
<feature type="domain" description="Mannitol dehydrogenase C-terminal" evidence="5">
    <location>
        <begin position="275"/>
        <end position="472"/>
    </location>
</feature>
<dbReference type="PRINTS" id="PR00084">
    <property type="entry name" value="MTLDHDRGNASE"/>
</dbReference>
<dbReference type="EMBL" id="JAPCKK010000016">
    <property type="protein sequence ID" value="MDP4097346.1"/>
    <property type="molecule type" value="Genomic_DNA"/>
</dbReference>
<dbReference type="Gene3D" id="1.10.1040.10">
    <property type="entry name" value="N-(1-d-carboxylethyl)-l-norvaline Dehydrogenase, domain 2"/>
    <property type="match status" value="1"/>
</dbReference>
<dbReference type="Pfam" id="PF01232">
    <property type="entry name" value="Mannitol_dh"/>
    <property type="match status" value="1"/>
</dbReference>
<keyword evidence="2" id="KW-0520">NAD</keyword>
<sequence length="499" mass="56618">MMNILSRQGKQGRTPYPVKVVQFGDGNFMRAFADWQIHIMNTELDWNAGVAVLQNRAGGRSAEQLHEQNGLFTVCVEGYRDGQTVREYTLVESVVQGMNPYKNYEAYAELAVQPELRFVLSNTTEAGIVYAEEDRLEDQPQSTFPGKLTALLYRRYQVFNGDPAKGLIIIPCELIERNGETLRDIVLRHAAKWELEEPFSRWLREHNLFCSSLVDRIVSGYPQERAAEMEAELGYQDPFLTVAEPYHLWVIEGPDWLRAEFPAHQAGLNVIITDDLSSYRIRKVRILNGAHTALTPVAYLNDLNTVEEAVNHELSGAFVEALIREEIIPALDIRAQELHQYADSVLERFRNPYLRHQLLSIALNSWSKFDARLKPSLLSFVQQQERLPDRMVFSLASLIVMYKGSRGSERINLSDDPAILELFQQEWEQYDGTREAADRLVSRILADARVCGGELGTVAGLSERVADHVHEIAELGMSQALAHFLDTSDRLIAAQEGED</sequence>
<reference evidence="6 7" key="1">
    <citation type="submission" date="2022-10" db="EMBL/GenBank/DDBJ databases">
        <title>Paenibacillus description and whole genome data of maize root bacterial community.</title>
        <authorList>
            <person name="Marton D."/>
            <person name="Farkas M."/>
            <person name="Cserhati M."/>
        </authorList>
    </citation>
    <scope>NUCLEOTIDE SEQUENCE [LARGE SCALE GENOMIC DNA]</scope>
    <source>
        <strain evidence="6 7">P96</strain>
    </source>
</reference>
<evidence type="ECO:0000256" key="1">
    <source>
        <dbReference type="ARBA" id="ARBA00023002"/>
    </source>
</evidence>
<dbReference type="SUPFAM" id="SSF51735">
    <property type="entry name" value="NAD(P)-binding Rossmann-fold domains"/>
    <property type="match status" value="1"/>
</dbReference>
<dbReference type="InterPro" id="IPR008927">
    <property type="entry name" value="6-PGluconate_DH-like_C_sf"/>
</dbReference>
<keyword evidence="1" id="KW-0560">Oxidoreductase</keyword>
<dbReference type="Pfam" id="PF08125">
    <property type="entry name" value="Mannitol_dh_C"/>
    <property type="match status" value="1"/>
</dbReference>
<dbReference type="InterPro" id="IPR000669">
    <property type="entry name" value="Mannitol_DH"/>
</dbReference>
<comment type="caution">
    <text evidence="6">The sequence shown here is derived from an EMBL/GenBank/DDBJ whole genome shotgun (WGS) entry which is preliminary data.</text>
</comment>
<dbReference type="SUPFAM" id="SSF48179">
    <property type="entry name" value="6-phosphogluconate dehydrogenase C-terminal domain-like"/>
    <property type="match status" value="1"/>
</dbReference>
<dbReference type="PANTHER" id="PTHR30524:SF0">
    <property type="entry name" value="ALTRONATE OXIDOREDUCTASE-RELATED"/>
    <property type="match status" value="1"/>
</dbReference>
<dbReference type="InterPro" id="IPR013131">
    <property type="entry name" value="Mannitol_DH_N"/>
</dbReference>
<dbReference type="InterPro" id="IPR013118">
    <property type="entry name" value="Mannitol_DH_C"/>
</dbReference>
<dbReference type="InterPro" id="IPR036291">
    <property type="entry name" value="NAD(P)-bd_dom_sf"/>
</dbReference>
<evidence type="ECO:0000256" key="2">
    <source>
        <dbReference type="ARBA" id="ARBA00023027"/>
    </source>
</evidence>
<evidence type="ECO:0000256" key="3">
    <source>
        <dbReference type="ARBA" id="ARBA00048615"/>
    </source>
</evidence>
<feature type="domain" description="Mannitol dehydrogenase N-terminal" evidence="4">
    <location>
        <begin position="19"/>
        <end position="256"/>
    </location>
</feature>